<accession>A0A5C6S4C6</accession>
<dbReference type="InterPro" id="IPR046768">
    <property type="entry name" value="ExoX-like_C"/>
</dbReference>
<comment type="function">
    <text evidence="1">DNA polymerase III is a complex, multichain enzyme responsible for most of the replicative synthesis in bacteria. The epsilon subunit contain the editing function and is a proofreading 3'-5' exonuclease.</text>
</comment>
<dbReference type="InterPro" id="IPR013520">
    <property type="entry name" value="Ribonucl_H"/>
</dbReference>
<dbReference type="Gene3D" id="3.30.420.10">
    <property type="entry name" value="Ribonuclease H-like superfamily/Ribonuclease H"/>
    <property type="match status" value="1"/>
</dbReference>
<comment type="caution">
    <text evidence="4">The sequence shown here is derived from an EMBL/GenBank/DDBJ whole genome shotgun (WGS) entry which is preliminary data.</text>
</comment>
<evidence type="ECO:0000256" key="1">
    <source>
        <dbReference type="ARBA" id="ARBA00025483"/>
    </source>
</evidence>
<proteinExistence type="predicted"/>
<feature type="domain" description="Exonuclease" evidence="3">
    <location>
        <begin position="8"/>
        <end position="175"/>
    </location>
</feature>
<sequence>MDLSLDRDLIFLDLEATGLSVVKDRIVQIGMIKYPKGGGPPQELDMLINPGVPISEEAMQVHGITPKDVASKPTFQQVAQEIFDFIGSADLAGYNSNRFDIPMLMEEFGRVGISFSMDRRRSIDVQRIFYKMEPRTLRAALKFYCGKDMENAHDALADVRATVDVFMGQLERYREEDHIDEDGNVTPTPVREDIQALHDFTNDLRYADATQKMRYEADGSIVFNFGKYNGQPVGEALSKDKQYYNWILNKEFTMQVKEIVKKLVREYEREQRNND</sequence>
<evidence type="ECO:0000313" key="5">
    <source>
        <dbReference type="Proteomes" id="UP000321580"/>
    </source>
</evidence>
<dbReference type="FunFam" id="3.30.420.10:FF:000045">
    <property type="entry name" value="3'-5' exonuclease DinG"/>
    <property type="match status" value="1"/>
</dbReference>
<dbReference type="SMART" id="SM00479">
    <property type="entry name" value="EXOIII"/>
    <property type="match status" value="1"/>
</dbReference>
<dbReference type="InterPro" id="IPR036397">
    <property type="entry name" value="RNaseH_sf"/>
</dbReference>
<dbReference type="GO" id="GO:0008408">
    <property type="term" value="F:3'-5' exonuclease activity"/>
    <property type="evidence" value="ECO:0007669"/>
    <property type="project" value="TreeGrafter"/>
</dbReference>
<evidence type="ECO:0000256" key="2">
    <source>
        <dbReference type="ARBA" id="ARBA00026073"/>
    </source>
</evidence>
<name>A0A5C6S4C6_9BACT</name>
<organism evidence="4 5">
    <name type="scientific">Phaeodactylibacter luteus</name>
    <dbReference type="NCBI Taxonomy" id="1564516"/>
    <lineage>
        <taxon>Bacteria</taxon>
        <taxon>Pseudomonadati</taxon>
        <taxon>Bacteroidota</taxon>
        <taxon>Saprospiria</taxon>
        <taxon>Saprospirales</taxon>
        <taxon>Haliscomenobacteraceae</taxon>
        <taxon>Phaeodactylibacter</taxon>
    </lineage>
</organism>
<dbReference type="SUPFAM" id="SSF53098">
    <property type="entry name" value="Ribonuclease H-like"/>
    <property type="match status" value="1"/>
</dbReference>
<dbReference type="Pfam" id="PF00929">
    <property type="entry name" value="RNase_T"/>
    <property type="match status" value="1"/>
</dbReference>
<gene>
    <name evidence="4" type="ORF">FRY97_01335</name>
</gene>
<evidence type="ECO:0000313" key="4">
    <source>
        <dbReference type="EMBL" id="TXB69480.1"/>
    </source>
</evidence>
<dbReference type="GO" id="GO:0003676">
    <property type="term" value="F:nucleic acid binding"/>
    <property type="evidence" value="ECO:0007669"/>
    <property type="project" value="InterPro"/>
</dbReference>
<dbReference type="PANTHER" id="PTHR30231:SF41">
    <property type="entry name" value="DNA POLYMERASE III SUBUNIT EPSILON"/>
    <property type="match status" value="1"/>
</dbReference>
<dbReference type="OrthoDB" id="9791657at2"/>
<dbReference type="GO" id="GO:0005829">
    <property type="term" value="C:cytosol"/>
    <property type="evidence" value="ECO:0007669"/>
    <property type="project" value="TreeGrafter"/>
</dbReference>
<keyword evidence="4" id="KW-0378">Hydrolase</keyword>
<protein>
    <submittedName>
        <fullName evidence="4">3'-5' exonuclease</fullName>
    </submittedName>
</protein>
<dbReference type="InterPro" id="IPR012337">
    <property type="entry name" value="RNaseH-like_sf"/>
</dbReference>
<dbReference type="CDD" id="cd06127">
    <property type="entry name" value="DEDDh"/>
    <property type="match status" value="1"/>
</dbReference>
<dbReference type="AlphaFoldDB" id="A0A5C6S4C6"/>
<evidence type="ECO:0000259" key="3">
    <source>
        <dbReference type="SMART" id="SM00479"/>
    </source>
</evidence>
<dbReference type="RefSeq" id="WP_147165612.1">
    <property type="nucleotide sequence ID" value="NZ_VOOR01000002.1"/>
</dbReference>
<dbReference type="EMBL" id="VOOR01000002">
    <property type="protein sequence ID" value="TXB69480.1"/>
    <property type="molecule type" value="Genomic_DNA"/>
</dbReference>
<dbReference type="GO" id="GO:0045004">
    <property type="term" value="P:DNA replication proofreading"/>
    <property type="evidence" value="ECO:0007669"/>
    <property type="project" value="TreeGrafter"/>
</dbReference>
<keyword evidence="5" id="KW-1185">Reference proteome</keyword>
<keyword evidence="4" id="KW-0540">Nuclease</keyword>
<dbReference type="PANTHER" id="PTHR30231">
    <property type="entry name" value="DNA POLYMERASE III SUBUNIT EPSILON"/>
    <property type="match status" value="1"/>
</dbReference>
<dbReference type="Proteomes" id="UP000321580">
    <property type="component" value="Unassembled WGS sequence"/>
</dbReference>
<reference evidence="4 5" key="1">
    <citation type="submission" date="2019-08" db="EMBL/GenBank/DDBJ databases">
        <title>Genome of Phaeodactylibacter luteus.</title>
        <authorList>
            <person name="Bowman J.P."/>
        </authorList>
    </citation>
    <scope>NUCLEOTIDE SEQUENCE [LARGE SCALE GENOMIC DNA]</scope>
    <source>
        <strain evidence="4 5">KCTC 42180</strain>
    </source>
</reference>
<comment type="subunit">
    <text evidence="2">DNA polymerase III contains a core (composed of alpha, epsilon and theta chains) that associates with a tau subunit. This core dimerizes to form the POLIII' complex. PolIII' associates with the gamma complex (composed of gamma, delta, delta', psi and chi chains) and with the beta chain to form the complete DNA polymerase III complex.</text>
</comment>
<keyword evidence="4" id="KW-0269">Exonuclease</keyword>
<dbReference type="Pfam" id="PF20600">
    <property type="entry name" value="ExoX-like_C"/>
    <property type="match status" value="1"/>
</dbReference>